<dbReference type="Proteomes" id="UP000006798">
    <property type="component" value="Chromosome 1"/>
</dbReference>
<dbReference type="HOGENOM" id="CLU_3182688_0_0_4"/>
<gene>
    <name evidence="1" type="ordered locus">CNE_1c13840</name>
</gene>
<proteinExistence type="predicted"/>
<dbReference type="KEGG" id="cnc:CNE_1c13840"/>
<evidence type="ECO:0000313" key="2">
    <source>
        <dbReference type="Proteomes" id="UP000006798"/>
    </source>
</evidence>
<dbReference type="RefSeq" id="WP_013956377.1">
    <property type="nucleotide sequence ID" value="NC_015726.1"/>
</dbReference>
<dbReference type="GeneID" id="43501546"/>
<dbReference type="AlphaFoldDB" id="G0EST6"/>
<name>G0EST6_CUPNN</name>
<protein>
    <submittedName>
        <fullName evidence="1">Uncharacterized protein</fullName>
    </submittedName>
</protein>
<dbReference type="EMBL" id="CP002877">
    <property type="protein sequence ID" value="AEI76733.1"/>
    <property type="molecule type" value="Genomic_DNA"/>
</dbReference>
<reference evidence="1 2" key="1">
    <citation type="journal article" date="2011" name="J. Bacteriol.">
        <title>Complete genome sequence of the type strain Cupriavidus necator N-1.</title>
        <authorList>
            <person name="Poehlein A."/>
            <person name="Kusian B."/>
            <person name="Friedrich B."/>
            <person name="Daniel R."/>
            <person name="Bowien B."/>
        </authorList>
    </citation>
    <scope>NUCLEOTIDE SEQUENCE [LARGE SCALE GENOMIC DNA]</scope>
    <source>
        <strain evidence="2">ATCC 43291 / DSM 13513 / CCUG 52238 / LMG 8453 / N-1</strain>
    </source>
</reference>
<accession>G0EST6</accession>
<sequence length="46" mass="5039">MTGCHLAAVFLWLAVENGPWGTHIYLKIVAFDPAQYAGNAMGVQYL</sequence>
<organism evidence="1 2">
    <name type="scientific">Cupriavidus necator (strain ATCC 43291 / DSM 13513 / CCUG 52238 / LMG 8453 / N-1)</name>
    <name type="common">Ralstonia eutropha</name>
    <dbReference type="NCBI Taxonomy" id="1042878"/>
    <lineage>
        <taxon>Bacteria</taxon>
        <taxon>Pseudomonadati</taxon>
        <taxon>Pseudomonadota</taxon>
        <taxon>Betaproteobacteria</taxon>
        <taxon>Burkholderiales</taxon>
        <taxon>Burkholderiaceae</taxon>
        <taxon>Cupriavidus</taxon>
    </lineage>
</organism>
<evidence type="ECO:0000313" key="1">
    <source>
        <dbReference type="EMBL" id="AEI76733.1"/>
    </source>
</evidence>